<dbReference type="InterPro" id="IPR000421">
    <property type="entry name" value="FA58C"/>
</dbReference>
<accession>A0A3M6T5F1</accession>
<evidence type="ECO:0000313" key="2">
    <source>
        <dbReference type="EMBL" id="RMX36601.1"/>
    </source>
</evidence>
<evidence type="ECO:0000313" key="3">
    <source>
        <dbReference type="Proteomes" id="UP000275408"/>
    </source>
</evidence>
<dbReference type="Gene3D" id="2.60.120.260">
    <property type="entry name" value="Galactose-binding domain-like"/>
    <property type="match status" value="1"/>
</dbReference>
<reference evidence="2 3" key="1">
    <citation type="journal article" date="2018" name="Sci. Rep.">
        <title>Comparative analysis of the Pocillopora damicornis genome highlights role of immune system in coral evolution.</title>
        <authorList>
            <person name="Cunning R."/>
            <person name="Bay R.A."/>
            <person name="Gillette P."/>
            <person name="Baker A.C."/>
            <person name="Traylor-Knowles N."/>
        </authorList>
    </citation>
    <scope>NUCLEOTIDE SEQUENCE [LARGE SCALE GENOMIC DNA]</scope>
    <source>
        <strain evidence="2">RSMAS</strain>
        <tissue evidence="2">Whole animal</tissue>
    </source>
</reference>
<dbReference type="OrthoDB" id="5983125at2759"/>
<proteinExistence type="predicted"/>
<protein>
    <recommendedName>
        <fullName evidence="1">F5/8 type C domain-containing protein</fullName>
    </recommendedName>
</protein>
<comment type="caution">
    <text evidence="2">The sequence shown here is derived from an EMBL/GenBank/DDBJ whole genome shotgun (WGS) entry which is preliminary data.</text>
</comment>
<sequence length="137" mass="14655">MAACTCSDTPVGVRDELKVIPDDNMTASSVLPGFPAKDGRLAGTGAWCANGSDTDPYLEISLSKSYVICGVEVQGKPNASESTTFTLQSSTDGSNFTEVDSGRVPCRCHTNFTASKMMSIPFAFDFLVLAAYRLEFF</sequence>
<dbReference type="PROSITE" id="PS50022">
    <property type="entry name" value="FA58C_3"/>
    <property type="match status" value="1"/>
</dbReference>
<dbReference type="Pfam" id="PF00754">
    <property type="entry name" value="F5_F8_type_C"/>
    <property type="match status" value="1"/>
</dbReference>
<organism evidence="2 3">
    <name type="scientific">Pocillopora damicornis</name>
    <name type="common">Cauliflower coral</name>
    <name type="synonym">Millepora damicornis</name>
    <dbReference type="NCBI Taxonomy" id="46731"/>
    <lineage>
        <taxon>Eukaryota</taxon>
        <taxon>Metazoa</taxon>
        <taxon>Cnidaria</taxon>
        <taxon>Anthozoa</taxon>
        <taxon>Hexacorallia</taxon>
        <taxon>Scleractinia</taxon>
        <taxon>Astrocoeniina</taxon>
        <taxon>Pocilloporidae</taxon>
        <taxon>Pocillopora</taxon>
    </lineage>
</organism>
<name>A0A3M6T5F1_POCDA</name>
<dbReference type="AlphaFoldDB" id="A0A3M6T5F1"/>
<feature type="domain" description="F5/8 type C" evidence="1">
    <location>
        <begin position="6"/>
        <end position="137"/>
    </location>
</feature>
<dbReference type="SUPFAM" id="SSF49785">
    <property type="entry name" value="Galactose-binding domain-like"/>
    <property type="match status" value="1"/>
</dbReference>
<dbReference type="EMBL" id="RCHS01004289">
    <property type="protein sequence ID" value="RMX36601.1"/>
    <property type="molecule type" value="Genomic_DNA"/>
</dbReference>
<dbReference type="PANTHER" id="PTHR24543">
    <property type="entry name" value="MULTICOPPER OXIDASE-RELATED"/>
    <property type="match status" value="1"/>
</dbReference>
<dbReference type="Proteomes" id="UP000275408">
    <property type="component" value="Unassembled WGS sequence"/>
</dbReference>
<dbReference type="InterPro" id="IPR008979">
    <property type="entry name" value="Galactose-bd-like_sf"/>
</dbReference>
<gene>
    <name evidence="2" type="ORF">pdam_00018783</name>
</gene>
<keyword evidence="3" id="KW-1185">Reference proteome</keyword>
<dbReference type="PROSITE" id="PS01285">
    <property type="entry name" value="FA58C_1"/>
    <property type="match status" value="1"/>
</dbReference>
<evidence type="ECO:0000259" key="1">
    <source>
        <dbReference type="PROSITE" id="PS50022"/>
    </source>
</evidence>